<dbReference type="Proteomes" id="UP001225644">
    <property type="component" value="Unassembled WGS sequence"/>
</dbReference>
<organism evidence="1 2">
    <name type="scientific">Desulfofundulus luciae</name>
    <dbReference type="NCBI Taxonomy" id="74702"/>
    <lineage>
        <taxon>Bacteria</taxon>
        <taxon>Bacillati</taxon>
        <taxon>Bacillota</taxon>
        <taxon>Clostridia</taxon>
        <taxon>Eubacteriales</taxon>
        <taxon>Peptococcaceae</taxon>
        <taxon>Desulfofundulus</taxon>
    </lineage>
</organism>
<keyword evidence="2" id="KW-1185">Reference proteome</keyword>
<dbReference type="EMBL" id="JAUSUX010000054">
    <property type="protein sequence ID" value="MDQ0287862.1"/>
    <property type="molecule type" value="Genomic_DNA"/>
</dbReference>
<dbReference type="RefSeq" id="WP_307403904.1">
    <property type="nucleotide sequence ID" value="NZ_JAUSUX010000054.1"/>
</dbReference>
<evidence type="ECO:0000313" key="2">
    <source>
        <dbReference type="Proteomes" id="UP001225644"/>
    </source>
</evidence>
<comment type="caution">
    <text evidence="1">The sequence shown here is derived from an EMBL/GenBank/DDBJ whole genome shotgun (WGS) entry which is preliminary data.</text>
</comment>
<gene>
    <name evidence="1" type="ORF">J2Z49_002996</name>
</gene>
<name>A0ABU0B572_9FIRM</name>
<protein>
    <submittedName>
        <fullName evidence="1">Uncharacterized protein</fullName>
    </submittedName>
</protein>
<proteinExistence type="predicted"/>
<reference evidence="1 2" key="1">
    <citation type="submission" date="2023-07" db="EMBL/GenBank/DDBJ databases">
        <title>Genomic Encyclopedia of Type Strains, Phase IV (KMG-IV): sequencing the most valuable type-strain genomes for metagenomic binning, comparative biology and taxonomic classification.</title>
        <authorList>
            <person name="Goeker M."/>
        </authorList>
    </citation>
    <scope>NUCLEOTIDE SEQUENCE [LARGE SCALE GENOMIC DNA]</scope>
    <source>
        <strain evidence="1 2">DSM 12396</strain>
    </source>
</reference>
<evidence type="ECO:0000313" key="1">
    <source>
        <dbReference type="EMBL" id="MDQ0287862.1"/>
    </source>
</evidence>
<sequence length="75" mass="8266">MFIVYSELDKGKPMPGGWPGTIPGAGIYAHITLAIPLSQTAANWLGLSQPVIYMPLDAFACPNRYHETYRQWQGG</sequence>
<accession>A0ABU0B572</accession>